<dbReference type="Gene3D" id="3.40.250.10">
    <property type="entry name" value="Rhodanese-like domain"/>
    <property type="match status" value="1"/>
</dbReference>
<feature type="domain" description="Rhodanese" evidence="1">
    <location>
        <begin position="95"/>
        <end position="179"/>
    </location>
</feature>
<dbReference type="SUPFAM" id="SSF52821">
    <property type="entry name" value="Rhodanese/Cell cycle control phosphatase"/>
    <property type="match status" value="1"/>
</dbReference>
<dbReference type="EMBL" id="SACQ01000003">
    <property type="protein sequence ID" value="RVU31207.1"/>
    <property type="molecule type" value="Genomic_DNA"/>
</dbReference>
<reference evidence="2 3" key="1">
    <citation type="submission" date="2019-01" db="EMBL/GenBank/DDBJ databases">
        <authorList>
            <person name="Chen W.-M."/>
        </authorList>
    </citation>
    <scope>NUCLEOTIDE SEQUENCE [LARGE SCALE GENOMIC DNA]</scope>
    <source>
        <strain evidence="2 3">HPM-16</strain>
    </source>
</reference>
<dbReference type="InterPro" id="IPR022376">
    <property type="entry name" value="PQQ_CXXCW"/>
</dbReference>
<gene>
    <name evidence="2" type="ORF">EOE65_09175</name>
</gene>
<proteinExistence type="predicted"/>
<dbReference type="Proteomes" id="UP000282818">
    <property type="component" value="Unassembled WGS sequence"/>
</dbReference>
<dbReference type="InterPro" id="IPR036873">
    <property type="entry name" value="Rhodanese-like_dom_sf"/>
</dbReference>
<dbReference type="PROSITE" id="PS50206">
    <property type="entry name" value="RHODANESE_3"/>
    <property type="match status" value="1"/>
</dbReference>
<sequence length="190" mass="21743">MVAVLSVVLFIPRLYAASQGIDNRSTAVDDFELFSFDGYRLYRYRSPTPQESEYATTLDTPALVAQLQGTTPPLLLDVQPTTWNHIFIQQTPRYHLPGSHWLPNVGAGELAPDWLAYFRNHLARLTQHNLQHPVVIYCTADCWMSWNAVKRAASFGYTQLYWYRNGTDGWAEHERALVKATPVPFKRDGQ</sequence>
<accession>A0A437Q9U0</accession>
<dbReference type="Pfam" id="PF00581">
    <property type="entry name" value="Rhodanese"/>
    <property type="match status" value="1"/>
</dbReference>
<dbReference type="InterPro" id="IPR001763">
    <property type="entry name" value="Rhodanese-like_dom"/>
</dbReference>
<keyword evidence="3" id="KW-1185">Reference proteome</keyword>
<comment type="caution">
    <text evidence="2">The sequence shown here is derived from an EMBL/GenBank/DDBJ whole genome shotgun (WGS) entry which is preliminary data.</text>
</comment>
<evidence type="ECO:0000313" key="2">
    <source>
        <dbReference type="EMBL" id="RVU31207.1"/>
    </source>
</evidence>
<dbReference type="AlphaFoldDB" id="A0A437Q9U0"/>
<protein>
    <submittedName>
        <fullName evidence="2">PQQ-dependent catabolism-associated CXXCW motif protein</fullName>
    </submittedName>
</protein>
<evidence type="ECO:0000259" key="1">
    <source>
        <dbReference type="PROSITE" id="PS50206"/>
    </source>
</evidence>
<evidence type="ECO:0000313" key="3">
    <source>
        <dbReference type="Proteomes" id="UP000282818"/>
    </source>
</evidence>
<dbReference type="CDD" id="cd00158">
    <property type="entry name" value="RHOD"/>
    <property type="match status" value="1"/>
</dbReference>
<name>A0A437Q9U0_9GAMM</name>
<dbReference type="NCBIfam" id="TIGR03865">
    <property type="entry name" value="PQQ_CXXCW"/>
    <property type="match status" value="1"/>
</dbReference>
<organism evidence="2 3">
    <name type="scientific">Neptunomonas marina</name>
    <dbReference type="NCBI Taxonomy" id="1815562"/>
    <lineage>
        <taxon>Bacteria</taxon>
        <taxon>Pseudomonadati</taxon>
        <taxon>Pseudomonadota</taxon>
        <taxon>Gammaproteobacteria</taxon>
        <taxon>Oceanospirillales</taxon>
        <taxon>Oceanospirillaceae</taxon>
        <taxon>Neptunomonas</taxon>
    </lineage>
</organism>